<dbReference type="GO" id="GO:0005794">
    <property type="term" value="C:Golgi apparatus"/>
    <property type="evidence" value="ECO:0007669"/>
    <property type="project" value="TreeGrafter"/>
</dbReference>
<keyword evidence="3" id="KW-1185">Reference proteome</keyword>
<dbReference type="WBParaSite" id="Hba_11309">
    <property type="protein sequence ID" value="Hba_11309"/>
    <property type="gene ID" value="Hba_11309"/>
</dbReference>
<feature type="binding site" evidence="1">
    <location>
        <position position="138"/>
    </location>
    <ligand>
        <name>ATP</name>
        <dbReference type="ChEBI" id="CHEBI:30616"/>
    </ligand>
</feature>
<dbReference type="AlphaFoldDB" id="A0A1I7X1N4"/>
<dbReference type="GO" id="GO:0046872">
    <property type="term" value="F:metal ion binding"/>
    <property type="evidence" value="ECO:0007669"/>
    <property type="project" value="UniProtKB-KW"/>
</dbReference>
<dbReference type="GO" id="GO:0005524">
    <property type="term" value="F:ATP binding"/>
    <property type="evidence" value="ECO:0007669"/>
    <property type="project" value="UniProtKB-KW"/>
</dbReference>
<dbReference type="GO" id="GO:0004674">
    <property type="term" value="F:protein serine/threonine kinase activity"/>
    <property type="evidence" value="ECO:0007669"/>
    <property type="project" value="TreeGrafter"/>
</dbReference>
<name>A0A1I7X1N4_HETBA</name>
<keyword evidence="2" id="KW-0479">Metal-binding</keyword>
<keyword evidence="1" id="KW-0547">Nucleotide-binding</keyword>
<evidence type="ECO:0000256" key="2">
    <source>
        <dbReference type="PIRSR" id="PIRSR624869-3"/>
    </source>
</evidence>
<comment type="cofactor">
    <cofactor evidence="2">
        <name>Mn(2+)</name>
        <dbReference type="ChEBI" id="CHEBI:29035"/>
    </cofactor>
</comment>
<dbReference type="PANTHER" id="PTHR12450">
    <property type="entry name" value="DENTIN MATRIX PROTEIN 4 PROTEIN FAM20"/>
    <property type="match status" value="1"/>
</dbReference>
<dbReference type="PANTHER" id="PTHR12450:SF22">
    <property type="entry name" value="EXTRACELLULAR SERINE_THREONINE PROTEIN CG31145"/>
    <property type="match status" value="1"/>
</dbReference>
<accession>A0A1I7X1N4</accession>
<proteinExistence type="predicted"/>
<evidence type="ECO:0000313" key="4">
    <source>
        <dbReference type="WBParaSite" id="Hba_11309"/>
    </source>
</evidence>
<sequence>MRCNLRRIFTLAFVVFGTTLVILSLPKENFGREWEEAPNSNEARPLGPRPWMAGARANAIGSQMHFPSQPNPPSLTQKDNVEDPFGMDLEAMSIKECLNNITLAEYWNKIKRSEITYILHIRVKLVFTYENDKQAVFKPMRFGRDYEADPNHFYFSDFERHNAEIATFHLDRILGFRRAVPTVGRILNMTSELFEKAEKKLKKHFSFHQVYPVEINLCFSFIYFF</sequence>
<keyword evidence="2" id="KW-0464">Manganese</keyword>
<dbReference type="InterPro" id="IPR024869">
    <property type="entry name" value="FAM20"/>
</dbReference>
<dbReference type="Proteomes" id="UP000095283">
    <property type="component" value="Unplaced"/>
</dbReference>
<protein>
    <submittedName>
        <fullName evidence="4">Extracellular serine/threonine protein kinase FAM20C</fullName>
    </submittedName>
</protein>
<evidence type="ECO:0000313" key="3">
    <source>
        <dbReference type="Proteomes" id="UP000095283"/>
    </source>
</evidence>
<evidence type="ECO:0000256" key="1">
    <source>
        <dbReference type="PIRSR" id="PIRSR624869-2"/>
    </source>
</evidence>
<feature type="binding site" evidence="1">
    <location>
        <position position="159"/>
    </location>
    <ligand>
        <name>ATP</name>
        <dbReference type="ChEBI" id="CHEBI:30616"/>
    </ligand>
</feature>
<feature type="binding site" evidence="2">
    <location>
        <position position="159"/>
    </location>
    <ligand>
        <name>Mn(2+)</name>
        <dbReference type="ChEBI" id="CHEBI:29035"/>
    </ligand>
</feature>
<keyword evidence="1" id="KW-0067">ATP-binding</keyword>
<reference evidence="4" key="1">
    <citation type="submission" date="2016-11" db="UniProtKB">
        <authorList>
            <consortium name="WormBaseParasite"/>
        </authorList>
    </citation>
    <scope>IDENTIFICATION</scope>
</reference>
<organism evidence="3 4">
    <name type="scientific">Heterorhabditis bacteriophora</name>
    <name type="common">Entomopathogenic nematode worm</name>
    <dbReference type="NCBI Taxonomy" id="37862"/>
    <lineage>
        <taxon>Eukaryota</taxon>
        <taxon>Metazoa</taxon>
        <taxon>Ecdysozoa</taxon>
        <taxon>Nematoda</taxon>
        <taxon>Chromadorea</taxon>
        <taxon>Rhabditida</taxon>
        <taxon>Rhabditina</taxon>
        <taxon>Rhabditomorpha</taxon>
        <taxon>Strongyloidea</taxon>
        <taxon>Heterorhabditidae</taxon>
        <taxon>Heterorhabditis</taxon>
    </lineage>
</organism>